<keyword evidence="3" id="KW-1185">Reference proteome</keyword>
<evidence type="ECO:0000313" key="1">
    <source>
        <dbReference type="EMBL" id="AMV62950.1"/>
    </source>
</evidence>
<proteinExistence type="predicted"/>
<dbReference type="KEGG" id="pdm:ADU72_1230"/>
<dbReference type="AlphaFoldDB" id="A0A0R2HT58"/>
<evidence type="ECO:0008006" key="5">
    <source>
        <dbReference type="Google" id="ProtNLM"/>
    </source>
</evidence>
<evidence type="ECO:0000313" key="2">
    <source>
        <dbReference type="EMBL" id="AMV67163.1"/>
    </source>
</evidence>
<name>A0A0R2HT58_9LACO</name>
<dbReference type="EMBL" id="CP012275">
    <property type="protein sequence ID" value="AMV62950.1"/>
    <property type="molecule type" value="Genomic_DNA"/>
</dbReference>
<dbReference type="EMBL" id="CP012288">
    <property type="protein sequence ID" value="AMV67163.1"/>
    <property type="molecule type" value="Genomic_DNA"/>
</dbReference>
<dbReference type="OrthoDB" id="2313159at2"/>
<dbReference type="Proteomes" id="UP000076244">
    <property type="component" value="Chromosome"/>
</dbReference>
<dbReference type="GeneID" id="57276262"/>
<accession>A0A0R2HT58</accession>
<evidence type="ECO:0000313" key="4">
    <source>
        <dbReference type="Proteomes" id="UP000076405"/>
    </source>
</evidence>
<dbReference type="RefSeq" id="WP_046871015.1">
    <property type="nucleotide sequence ID" value="NZ_BAAAXI010000163.1"/>
</dbReference>
<dbReference type="Proteomes" id="UP000076405">
    <property type="component" value="Chromosome"/>
</dbReference>
<evidence type="ECO:0000313" key="3">
    <source>
        <dbReference type="Proteomes" id="UP000076244"/>
    </source>
</evidence>
<sequence>MKKANWFKFGMGVLVGLVVLWFTVNRYQQVNANSHQTIKIVKIYQDQIIHQPAVNFSFHQVHVKRKSANYQVSARFTIKQVDPLSYGDRGVNYNFWENLRLVIPYSMLGVAQVHNLDGTAIKYQSMTNTKTHDVLLKFLIPNEQFNLRSERPYLLFMVPSKNGYIKYELEL</sequence>
<organism evidence="1 4">
    <name type="scientific">Pediococcus damnosus</name>
    <dbReference type="NCBI Taxonomy" id="51663"/>
    <lineage>
        <taxon>Bacteria</taxon>
        <taxon>Bacillati</taxon>
        <taxon>Bacillota</taxon>
        <taxon>Bacilli</taxon>
        <taxon>Lactobacillales</taxon>
        <taxon>Lactobacillaceae</taxon>
        <taxon>Pediococcus</taxon>
    </lineage>
</organism>
<reference evidence="3 4" key="1">
    <citation type="journal article" date="2016" name="PLoS ONE">
        <title>The Identification of Novel Diagnostic Marker Genes for the Detection of Beer Spoiling Pediococcus damnosus Strains Using the BlAst Diagnostic Gene findEr.</title>
        <authorList>
            <person name="Behr J."/>
            <person name="Geissler A.J."/>
            <person name="Schmid J."/>
            <person name="Zehe A."/>
            <person name="Vogel R.F."/>
        </authorList>
    </citation>
    <scope>NUCLEOTIDE SEQUENCE [LARGE SCALE GENOMIC DNA]</scope>
    <source>
        <strain evidence="1 4">TMW 2.1533</strain>
        <strain evidence="2 3">TMW 2.1535</strain>
    </source>
</reference>
<protein>
    <recommendedName>
        <fullName evidence="5">DUF4352 domain-containing protein</fullName>
    </recommendedName>
</protein>
<gene>
    <name evidence="1" type="ORF">ADU70_1466</name>
    <name evidence="2" type="ORF">ADU72_1230</name>
</gene>